<evidence type="ECO:0000259" key="1">
    <source>
        <dbReference type="Pfam" id="PF13924"/>
    </source>
</evidence>
<dbReference type="Pfam" id="PF13924">
    <property type="entry name" value="Lipocalin_5"/>
    <property type="match status" value="1"/>
</dbReference>
<evidence type="ECO:0000313" key="2">
    <source>
        <dbReference type="EMBL" id="MFC6881433.1"/>
    </source>
</evidence>
<dbReference type="Proteomes" id="UP001596380">
    <property type="component" value="Unassembled WGS sequence"/>
</dbReference>
<gene>
    <name evidence="2" type="ORF">ACFQKB_16815</name>
</gene>
<feature type="domain" description="Lipocalin-like" evidence="1">
    <location>
        <begin position="16"/>
        <end position="153"/>
    </location>
</feature>
<protein>
    <submittedName>
        <fullName evidence="2">Lipocalin-like domain-containing protein</fullName>
    </submittedName>
</protein>
<dbReference type="InterPro" id="IPR024311">
    <property type="entry name" value="Lipocalin-like"/>
</dbReference>
<accession>A0ABW2CI29</accession>
<keyword evidence="3" id="KW-1185">Reference proteome</keyword>
<name>A0ABW2CI29_9ACTN</name>
<proteinExistence type="predicted"/>
<comment type="caution">
    <text evidence="2">The sequence shown here is derived from an EMBL/GenBank/DDBJ whole genome shotgun (WGS) entry which is preliminary data.</text>
</comment>
<reference evidence="3" key="1">
    <citation type="journal article" date="2019" name="Int. J. Syst. Evol. Microbiol.">
        <title>The Global Catalogue of Microorganisms (GCM) 10K type strain sequencing project: providing services to taxonomists for standard genome sequencing and annotation.</title>
        <authorList>
            <consortium name="The Broad Institute Genomics Platform"/>
            <consortium name="The Broad Institute Genome Sequencing Center for Infectious Disease"/>
            <person name="Wu L."/>
            <person name="Ma J."/>
        </authorList>
    </citation>
    <scope>NUCLEOTIDE SEQUENCE [LARGE SCALE GENOMIC DNA]</scope>
    <source>
        <strain evidence="3">JCM 3369</strain>
    </source>
</reference>
<dbReference type="RefSeq" id="WP_309239833.1">
    <property type="nucleotide sequence ID" value="NZ_JBHSXS010000008.1"/>
</dbReference>
<evidence type="ECO:0000313" key="3">
    <source>
        <dbReference type="Proteomes" id="UP001596380"/>
    </source>
</evidence>
<organism evidence="2 3">
    <name type="scientific">Actinomadura yumaensis</name>
    <dbReference type="NCBI Taxonomy" id="111807"/>
    <lineage>
        <taxon>Bacteria</taxon>
        <taxon>Bacillati</taxon>
        <taxon>Actinomycetota</taxon>
        <taxon>Actinomycetes</taxon>
        <taxon>Streptosporangiales</taxon>
        <taxon>Thermomonosporaceae</taxon>
        <taxon>Actinomadura</taxon>
    </lineage>
</organism>
<sequence length="157" mass="17082">MRQPSATPSVRARLLGSWRMIDWKVFRGGETIDPPLGPATACTGLLIYTGEGTMSANLTLAERAPFADGSLDGGTQQERAEAYRSIISYAGTYEVDEPTATVVHHVKIATFPNFVGADLTRTCVFEDENTLKLDTPPMKMGGEPLGSHILWQRKGAR</sequence>
<dbReference type="EMBL" id="JBHSXS010000008">
    <property type="protein sequence ID" value="MFC6881433.1"/>
    <property type="molecule type" value="Genomic_DNA"/>
</dbReference>